<protein>
    <recommendedName>
        <fullName evidence="6">4-hydroxy-tetrahydrodipicolinate synthase</fullName>
    </recommendedName>
</protein>
<evidence type="ECO:0000256" key="3">
    <source>
        <dbReference type="ARBA" id="ARBA00023270"/>
    </source>
</evidence>
<evidence type="ECO:0000256" key="2">
    <source>
        <dbReference type="ARBA" id="ARBA00023239"/>
    </source>
</evidence>
<dbReference type="Gene3D" id="3.20.20.70">
    <property type="entry name" value="Aldolase class I"/>
    <property type="match status" value="2"/>
</dbReference>
<keyword evidence="3" id="KW-0704">Schiff base</keyword>
<comment type="similarity">
    <text evidence="1">Belongs to the DapA family.</text>
</comment>
<dbReference type="SMART" id="SM01130">
    <property type="entry name" value="DHDPS"/>
    <property type="match status" value="1"/>
</dbReference>
<comment type="caution">
    <text evidence="4">The sequence shown here is derived from an EMBL/GenBank/DDBJ whole genome shotgun (WGS) entry which is preliminary data.</text>
</comment>
<dbReference type="GO" id="GO:0008840">
    <property type="term" value="F:4-hydroxy-tetrahydrodipicolinate synthase activity"/>
    <property type="evidence" value="ECO:0007669"/>
    <property type="project" value="TreeGrafter"/>
</dbReference>
<reference evidence="4 5" key="1">
    <citation type="submission" date="2019-10" db="EMBL/GenBank/DDBJ databases">
        <title>Whole genome shotgun sequence of Acrocarpospora macrocephala NBRC 16266.</title>
        <authorList>
            <person name="Ichikawa N."/>
            <person name="Kimura A."/>
            <person name="Kitahashi Y."/>
            <person name="Komaki H."/>
            <person name="Oguchi A."/>
        </authorList>
    </citation>
    <scope>NUCLEOTIDE SEQUENCE [LARGE SCALE GENOMIC DNA]</scope>
    <source>
        <strain evidence="4 5">NBRC 16266</strain>
    </source>
</reference>
<dbReference type="AlphaFoldDB" id="A0A5M3WYU1"/>
<keyword evidence="2" id="KW-0456">Lyase</keyword>
<dbReference type="GO" id="GO:0005829">
    <property type="term" value="C:cytosol"/>
    <property type="evidence" value="ECO:0007669"/>
    <property type="project" value="TreeGrafter"/>
</dbReference>
<dbReference type="Proteomes" id="UP000331127">
    <property type="component" value="Unassembled WGS sequence"/>
</dbReference>
<name>A0A5M3WYU1_9ACTN</name>
<dbReference type="InterPro" id="IPR002220">
    <property type="entry name" value="DapA-like"/>
</dbReference>
<evidence type="ECO:0008006" key="6">
    <source>
        <dbReference type="Google" id="ProtNLM"/>
    </source>
</evidence>
<sequence length="169" mass="17696">MTMLVAMVTPFHTDGSLDAEGAQTLATYLIENQACDGLVLNGTTGEAPTTSDEEKETLIRAVAEAVGGRATIIAGAGSFDTRHAVELARTAEKAGAEGLLVVTPYYSRPTQEGIRYHITTIVSAITTKAPGTVAVKALLNDRGLPAGPVRLPLVPADTDLLNHLRQACE</sequence>
<evidence type="ECO:0000256" key="1">
    <source>
        <dbReference type="ARBA" id="ARBA00007592"/>
    </source>
</evidence>
<dbReference type="PANTHER" id="PTHR12128:SF66">
    <property type="entry name" value="4-HYDROXY-2-OXOGLUTARATE ALDOLASE, MITOCHONDRIAL"/>
    <property type="match status" value="1"/>
</dbReference>
<organism evidence="4 5">
    <name type="scientific">Acrocarpospora macrocephala</name>
    <dbReference type="NCBI Taxonomy" id="150177"/>
    <lineage>
        <taxon>Bacteria</taxon>
        <taxon>Bacillati</taxon>
        <taxon>Actinomycetota</taxon>
        <taxon>Actinomycetes</taxon>
        <taxon>Streptosporangiales</taxon>
        <taxon>Streptosporangiaceae</taxon>
        <taxon>Acrocarpospora</taxon>
    </lineage>
</organism>
<dbReference type="SUPFAM" id="SSF51569">
    <property type="entry name" value="Aldolase"/>
    <property type="match status" value="1"/>
</dbReference>
<dbReference type="InterPro" id="IPR020624">
    <property type="entry name" value="Schiff_base-form_aldolases_CS"/>
</dbReference>
<dbReference type="PROSITE" id="PS00665">
    <property type="entry name" value="DHDPS_1"/>
    <property type="match status" value="1"/>
</dbReference>
<dbReference type="Pfam" id="PF00701">
    <property type="entry name" value="DHDPS"/>
    <property type="match status" value="1"/>
</dbReference>
<gene>
    <name evidence="4" type="ORF">Amac_070790</name>
</gene>
<proteinExistence type="inferred from homology"/>
<dbReference type="PRINTS" id="PR00146">
    <property type="entry name" value="DHPICSNTHASE"/>
</dbReference>
<accession>A0A5M3WYU1</accession>
<dbReference type="InterPro" id="IPR013785">
    <property type="entry name" value="Aldolase_TIM"/>
</dbReference>
<evidence type="ECO:0000313" key="4">
    <source>
        <dbReference type="EMBL" id="GES13482.1"/>
    </source>
</evidence>
<evidence type="ECO:0000313" key="5">
    <source>
        <dbReference type="Proteomes" id="UP000331127"/>
    </source>
</evidence>
<keyword evidence="5" id="KW-1185">Reference proteome</keyword>
<dbReference type="PANTHER" id="PTHR12128">
    <property type="entry name" value="DIHYDRODIPICOLINATE SYNTHASE"/>
    <property type="match status" value="1"/>
</dbReference>
<dbReference type="EMBL" id="BLAE01000047">
    <property type="protein sequence ID" value="GES13482.1"/>
    <property type="molecule type" value="Genomic_DNA"/>
</dbReference>